<name>A0AA43GUW9_9CYAN</name>
<keyword evidence="5" id="KW-0418">Kinase</keyword>
<dbReference type="GO" id="GO:0004715">
    <property type="term" value="F:non-membrane spanning protein tyrosine kinase activity"/>
    <property type="evidence" value="ECO:0007669"/>
    <property type="project" value="UniProtKB-EC"/>
</dbReference>
<feature type="domain" description="AAA" evidence="12">
    <location>
        <begin position="535"/>
        <end position="658"/>
    </location>
</feature>
<dbReference type="GO" id="GO:0005524">
    <property type="term" value="F:ATP binding"/>
    <property type="evidence" value="ECO:0007669"/>
    <property type="project" value="UniProtKB-KW"/>
</dbReference>
<dbReference type="InterPro" id="IPR027417">
    <property type="entry name" value="P-loop_NTPase"/>
</dbReference>
<protein>
    <recommendedName>
        <fullName evidence="2">non-specific protein-tyrosine kinase</fullName>
        <ecNumber evidence="2">2.7.10.2</ecNumber>
    </recommendedName>
</protein>
<evidence type="ECO:0000256" key="10">
    <source>
        <dbReference type="SAM" id="MobiDB-lite"/>
    </source>
</evidence>
<keyword evidence="7" id="KW-0829">Tyrosine-protein kinase</keyword>
<comment type="caution">
    <text evidence="13">The sequence shown here is derived from an EMBL/GenBank/DDBJ whole genome shotgun (WGS) entry which is preliminary data.</text>
</comment>
<evidence type="ECO:0000256" key="9">
    <source>
        <dbReference type="SAM" id="Coils"/>
    </source>
</evidence>
<dbReference type="PANTHER" id="PTHR32309:SF13">
    <property type="entry name" value="FERRIC ENTEROBACTIN TRANSPORT PROTEIN FEPE"/>
    <property type="match status" value="1"/>
</dbReference>
<dbReference type="CDD" id="cd05387">
    <property type="entry name" value="BY-kinase"/>
    <property type="match status" value="1"/>
</dbReference>
<keyword evidence="6" id="KW-0067">ATP-binding</keyword>
<proteinExistence type="inferred from homology"/>
<dbReference type="GO" id="GO:0005886">
    <property type="term" value="C:plasma membrane"/>
    <property type="evidence" value="ECO:0007669"/>
    <property type="project" value="TreeGrafter"/>
</dbReference>
<evidence type="ECO:0000256" key="6">
    <source>
        <dbReference type="ARBA" id="ARBA00022840"/>
    </source>
</evidence>
<evidence type="ECO:0000313" key="13">
    <source>
        <dbReference type="EMBL" id="MDH6062196.1"/>
    </source>
</evidence>
<keyword evidence="4" id="KW-0547">Nucleotide-binding</keyword>
<keyword evidence="11" id="KW-1133">Transmembrane helix</keyword>
<evidence type="ECO:0000256" key="4">
    <source>
        <dbReference type="ARBA" id="ARBA00022741"/>
    </source>
</evidence>
<dbReference type="AlphaFoldDB" id="A0AA43GUW9"/>
<evidence type="ECO:0000256" key="2">
    <source>
        <dbReference type="ARBA" id="ARBA00011903"/>
    </source>
</evidence>
<dbReference type="InterPro" id="IPR025669">
    <property type="entry name" value="AAA_dom"/>
</dbReference>
<dbReference type="Gene3D" id="3.40.50.300">
    <property type="entry name" value="P-loop containing nucleotide triphosphate hydrolases"/>
    <property type="match status" value="1"/>
</dbReference>
<evidence type="ECO:0000256" key="7">
    <source>
        <dbReference type="ARBA" id="ARBA00023137"/>
    </source>
</evidence>
<dbReference type="RefSeq" id="WP_280656135.1">
    <property type="nucleotide sequence ID" value="NZ_JANQDH010000120.1"/>
</dbReference>
<evidence type="ECO:0000256" key="1">
    <source>
        <dbReference type="ARBA" id="ARBA00007316"/>
    </source>
</evidence>
<evidence type="ECO:0000256" key="3">
    <source>
        <dbReference type="ARBA" id="ARBA00022679"/>
    </source>
</evidence>
<dbReference type="EMBL" id="JANQDH010000120">
    <property type="protein sequence ID" value="MDH6062196.1"/>
    <property type="molecule type" value="Genomic_DNA"/>
</dbReference>
<reference evidence="13 14" key="1">
    <citation type="journal article" date="2023" name="J. Phycol.">
        <title>Chrysosporum ovalisporum is synonymous with the true-branching cyanobacterium Umezakia natans (Nostocales/Aphanizomenonaceae).</title>
        <authorList>
            <person name="McGregor G.B."/>
            <person name="Sendall B.C."/>
            <person name="Niiyama Y."/>
            <person name="Tuji A."/>
            <person name="Willis A."/>
        </authorList>
    </citation>
    <scope>NUCLEOTIDE SEQUENCE [LARGE SCALE GENOMIC DNA]</scope>
    <source>
        <strain evidence="13 14">ANA360D</strain>
    </source>
</reference>
<dbReference type="InterPro" id="IPR050445">
    <property type="entry name" value="Bact_polysacc_biosynth/exp"/>
</dbReference>
<accession>A0AA43GUW9</accession>
<keyword evidence="11" id="KW-0812">Transmembrane</keyword>
<comment type="similarity">
    <text evidence="1">Belongs to the CpsD/CapB family.</text>
</comment>
<feature type="region of interest" description="Disordered" evidence="10">
    <location>
        <begin position="1"/>
        <end position="20"/>
    </location>
</feature>
<dbReference type="InterPro" id="IPR005702">
    <property type="entry name" value="Wzc-like_C"/>
</dbReference>
<dbReference type="Proteomes" id="UP001159387">
    <property type="component" value="Unassembled WGS sequence"/>
</dbReference>
<dbReference type="SUPFAM" id="SSF52540">
    <property type="entry name" value="P-loop containing nucleoside triphosphate hydrolases"/>
    <property type="match status" value="1"/>
</dbReference>
<keyword evidence="9" id="KW-0175">Coiled coil</keyword>
<evidence type="ECO:0000259" key="12">
    <source>
        <dbReference type="Pfam" id="PF13614"/>
    </source>
</evidence>
<feature type="transmembrane region" description="Helical" evidence="11">
    <location>
        <begin position="56"/>
        <end position="75"/>
    </location>
</feature>
<evidence type="ECO:0000313" key="14">
    <source>
        <dbReference type="Proteomes" id="UP001159387"/>
    </source>
</evidence>
<dbReference type="PANTHER" id="PTHR32309">
    <property type="entry name" value="TYROSINE-PROTEIN KINASE"/>
    <property type="match status" value="1"/>
</dbReference>
<dbReference type="Pfam" id="PF13614">
    <property type="entry name" value="AAA_31"/>
    <property type="match status" value="1"/>
</dbReference>
<comment type="catalytic activity">
    <reaction evidence="8">
        <text>L-tyrosyl-[protein] + ATP = O-phospho-L-tyrosyl-[protein] + ADP + H(+)</text>
        <dbReference type="Rhea" id="RHEA:10596"/>
        <dbReference type="Rhea" id="RHEA-COMP:10136"/>
        <dbReference type="Rhea" id="RHEA-COMP:20101"/>
        <dbReference type="ChEBI" id="CHEBI:15378"/>
        <dbReference type="ChEBI" id="CHEBI:30616"/>
        <dbReference type="ChEBI" id="CHEBI:46858"/>
        <dbReference type="ChEBI" id="CHEBI:61978"/>
        <dbReference type="ChEBI" id="CHEBI:456216"/>
        <dbReference type="EC" id="2.7.10.2"/>
    </reaction>
</comment>
<evidence type="ECO:0000256" key="8">
    <source>
        <dbReference type="ARBA" id="ARBA00051245"/>
    </source>
</evidence>
<feature type="compositionally biased region" description="Basic and acidic residues" evidence="10">
    <location>
        <begin position="7"/>
        <end position="16"/>
    </location>
</feature>
<dbReference type="EC" id="2.7.10.2" evidence="2"/>
<keyword evidence="14" id="KW-1185">Reference proteome</keyword>
<evidence type="ECO:0000256" key="5">
    <source>
        <dbReference type="ARBA" id="ARBA00022777"/>
    </source>
</evidence>
<keyword evidence="11" id="KW-0472">Membrane</keyword>
<dbReference type="NCBIfam" id="TIGR01007">
    <property type="entry name" value="eps_fam"/>
    <property type="match status" value="1"/>
</dbReference>
<evidence type="ECO:0000256" key="11">
    <source>
        <dbReference type="SAM" id="Phobius"/>
    </source>
</evidence>
<sequence length="720" mass="81389">MKNMKSVKNEVSKTSKNEYSSNSITPFFPHQSILGNEGLGEEWNFKQVLDLLRRRSLVILGVSTTVMVGVVIQLTSNPKPPQYESSFQMLIEPVSHSNQVIDLVQEINPSFQKSSLDYESQILVLKSPELINKSINNLQPTYPNINYQYLMQRFKIDRLGTTKILEIRYRSQDPLESKAVLQQIAKDYLEYSKEKRQTNLGQGLQYINREIPSLQNRVDQIQKELQIFQQRYNFISPESLAGQLNTQTANLIQQQQELELKLAQAREDFAFLQSEPGTKAVLDSYPVYQELNTELRQLNMEIATTSAVFQEENPRLITLKEKRDSLIPIIKEESERYIQTKRAEAASALRTLEINKQELQKNQQIVEQQYQQLPNLIRQYTEIQSRLEIAAESLSRFLSNRENLQIQNSQTQIGWQLIQAPNEPTVPVVSSSIIREMILGLTASILLSIGAALLMEKLDYTYHNALSLKERVKVPLLGNIPLKKEISRQLNQTIAGGNTEEKSGYYNYSTNFIEAVRVLYTNIQLLNSDAEIESITVTSAMQGDGKSTVAFHLAQIAAAMGKQVLLVDADMRRPSIHSLSNLDNKFGLSSLITSNLPVEQVVKQLPSIHGLSIIPSGPVPPDCAKLLSSEKMKRLMRDFHQTFDLVIYDVPPVVGLADASLIGSETDGVLMIARIDKTDRSVLEGALADLRLSPMNILGVVANGEKRSANNYYNYYQSAY</sequence>
<feature type="coiled-coil region" evidence="9">
    <location>
        <begin position="204"/>
        <end position="308"/>
    </location>
</feature>
<gene>
    <name evidence="13" type="ORF">NWP17_17440</name>
</gene>
<keyword evidence="3" id="KW-0808">Transferase</keyword>
<organism evidence="13 14">
    <name type="scientific">Chrysosporum bergii ANA360D</name>
    <dbReference type="NCBI Taxonomy" id="617107"/>
    <lineage>
        <taxon>Bacteria</taxon>
        <taxon>Bacillati</taxon>
        <taxon>Cyanobacteriota</taxon>
        <taxon>Cyanophyceae</taxon>
        <taxon>Nostocales</taxon>
        <taxon>Nodulariaceae</taxon>
        <taxon>Chrysosporum</taxon>
    </lineage>
</organism>
<feature type="coiled-coil region" evidence="9">
    <location>
        <begin position="342"/>
        <end position="369"/>
    </location>
</feature>